<feature type="region of interest" description="Disordered" evidence="1">
    <location>
        <begin position="651"/>
        <end position="785"/>
    </location>
</feature>
<dbReference type="Proteomes" id="UP000243876">
    <property type="component" value="Unassembled WGS sequence"/>
</dbReference>
<feature type="compositionally biased region" description="Polar residues" evidence="1">
    <location>
        <begin position="702"/>
        <end position="728"/>
    </location>
</feature>
<gene>
    <name evidence="2" type="primary">SPOSA6832_00663</name>
</gene>
<dbReference type="OrthoDB" id="435520at2759"/>
<dbReference type="InterPro" id="IPR029058">
    <property type="entry name" value="AB_hydrolase_fold"/>
</dbReference>
<feature type="compositionally biased region" description="Basic and acidic residues" evidence="1">
    <location>
        <begin position="61"/>
        <end position="78"/>
    </location>
</feature>
<feature type="compositionally biased region" description="Low complexity" evidence="1">
    <location>
        <begin position="665"/>
        <end position="695"/>
    </location>
</feature>
<dbReference type="SUPFAM" id="SSF53474">
    <property type="entry name" value="alpha/beta-Hydrolases"/>
    <property type="match status" value="1"/>
</dbReference>
<feature type="compositionally biased region" description="Basic and acidic residues" evidence="1">
    <location>
        <begin position="147"/>
        <end position="167"/>
    </location>
</feature>
<feature type="compositionally biased region" description="Low complexity" evidence="1">
    <location>
        <begin position="380"/>
        <end position="402"/>
    </location>
</feature>
<feature type="compositionally biased region" description="Low complexity" evidence="1">
    <location>
        <begin position="273"/>
        <end position="286"/>
    </location>
</feature>
<feature type="region of interest" description="Disordered" evidence="1">
    <location>
        <begin position="36"/>
        <end position="167"/>
    </location>
</feature>
<feature type="compositionally biased region" description="Polar residues" evidence="1">
    <location>
        <begin position="1"/>
        <end position="11"/>
    </location>
</feature>
<dbReference type="PANTHER" id="PTHR43433">
    <property type="entry name" value="HYDROLASE, ALPHA/BETA FOLD FAMILY PROTEIN"/>
    <property type="match status" value="1"/>
</dbReference>
<organism evidence="2 3">
    <name type="scientific">Sporidiobolus salmonicolor</name>
    <name type="common">Yeast-like fungus</name>
    <name type="synonym">Sporobolomyces salmonicolor</name>
    <dbReference type="NCBI Taxonomy" id="5005"/>
    <lineage>
        <taxon>Eukaryota</taxon>
        <taxon>Fungi</taxon>
        <taxon>Dikarya</taxon>
        <taxon>Basidiomycota</taxon>
        <taxon>Pucciniomycotina</taxon>
        <taxon>Microbotryomycetes</taxon>
        <taxon>Sporidiobolales</taxon>
        <taxon>Sporidiobolaceae</taxon>
        <taxon>Sporobolomyces</taxon>
    </lineage>
</organism>
<dbReference type="InterPro" id="IPR050471">
    <property type="entry name" value="AB_hydrolase"/>
</dbReference>
<feature type="compositionally biased region" description="Low complexity" evidence="1">
    <location>
        <begin position="337"/>
        <end position="358"/>
    </location>
</feature>
<feature type="non-terminal residue" evidence="2">
    <location>
        <position position="1"/>
    </location>
</feature>
<feature type="compositionally biased region" description="Low complexity" evidence="1">
    <location>
        <begin position="744"/>
        <end position="785"/>
    </location>
</feature>
<feature type="compositionally biased region" description="Low complexity" evidence="1">
    <location>
        <begin position="112"/>
        <end position="144"/>
    </location>
</feature>
<evidence type="ECO:0000313" key="2">
    <source>
        <dbReference type="EMBL" id="CEQ39173.1"/>
    </source>
</evidence>
<protein>
    <submittedName>
        <fullName evidence="2">SPOSA6832_00663-mRNA-1:cds</fullName>
    </submittedName>
</protein>
<name>A0A0D6EHC4_SPOSA</name>
<proteinExistence type="predicted"/>
<dbReference type="EMBL" id="CENE01000002">
    <property type="protein sequence ID" value="CEQ39173.1"/>
    <property type="molecule type" value="Genomic_DNA"/>
</dbReference>
<keyword evidence="3" id="KW-1185">Reference proteome</keyword>
<feature type="compositionally biased region" description="Polar residues" evidence="1">
    <location>
        <begin position="43"/>
        <end position="57"/>
    </location>
</feature>
<feature type="compositionally biased region" description="Basic and acidic residues" evidence="1">
    <location>
        <begin position="289"/>
        <end position="300"/>
    </location>
</feature>
<evidence type="ECO:0000313" key="3">
    <source>
        <dbReference type="Proteomes" id="UP000243876"/>
    </source>
</evidence>
<dbReference type="AlphaFoldDB" id="A0A0D6EHC4"/>
<feature type="compositionally biased region" description="Polar residues" evidence="1">
    <location>
        <begin position="86"/>
        <end position="111"/>
    </location>
</feature>
<dbReference type="PANTHER" id="PTHR43433:SF10">
    <property type="entry name" value="AB HYDROLASE-1 DOMAIN-CONTAINING PROTEIN"/>
    <property type="match status" value="1"/>
</dbReference>
<accession>A0A0D6EHC4</accession>
<evidence type="ECO:0000256" key="1">
    <source>
        <dbReference type="SAM" id="MobiDB-lite"/>
    </source>
</evidence>
<sequence length="895" mass="93911">MPPESICSSLAPTDAEQEDPLSAVYAPRKVGTSEMDQFVDALSGSSRPAANGKTASTAPRRRGDSDGPKLSRLADGDKKARRRETSMSGKGWNSTAGYSSASGDDTNGTGHSRSQSASSDTSFASMTAGPTAAQLAAAQARGQPSPVDERDLYLAPGMERDDTHDTLKASERPWLRSVEAGGGIKSIEEIVAGYKGLGISTGGEGTMRRANVASPTLSVSPTPRLAIPDPPLAYVPFPTDSLSSDFSARPTKIKSIDEIIAEHAAPSYLAKRSAPPSVSAPSPAQAIADDARSRERESSHHSMSSVDSIGEEIRASAALQSRLERDSAPSPVPSTASRSLSHARSFSSRTPTSPTFAPISPLPPSFATYEPSSSLDGLDSQSIHSSSHSPSASTQTPTSLSPRIQSPKPSDPEPLAVERELATLLKSPRLTRLITLRRQPNTGLTVSLADVGSSTGNPVVVFLGLGSVRYLLALYDELAEVFNLRLICLDRWGLGRTSAVPDSQRGFVEWASIVDEVLTDHLALKRYSILAHSAGAPYAVASALRAASSPGKVQVHGSLHLLAPWVSTSADSLAGMYKYLKYVPSGVLKTAQAAEWKMQAWRLGKPPTLVHSPVGYDARAGKLISEAGPVNGRGGISRKASGNGGKSFLGGLFGGAGSGRDRTASMRSSTSDSGSDVASLRPSPSPSGGLSRRSSYFAASALSRSNPPLTSPLVDTSASTRTLASSGLPSPATPSPTRRQSLASFSTPRSPSPSHTPVLPRASSSLSLRPNSPAPPSASHHNSTLSASALTSGLLRASHAESLAGSTSDLLVLLERTSGKKGLGFEYKDVERPVKVWYGDKDDRISVGSVRWLEKEVAGRCEVEIVPGADHSLMANHKVMFDVLESIAHEWDLAK</sequence>
<feature type="region of interest" description="Disordered" evidence="1">
    <location>
        <begin position="270"/>
        <end position="413"/>
    </location>
</feature>
<reference evidence="3" key="1">
    <citation type="submission" date="2015-02" db="EMBL/GenBank/DDBJ databases">
        <authorList>
            <person name="Gon?alves P."/>
        </authorList>
    </citation>
    <scope>NUCLEOTIDE SEQUENCE [LARGE SCALE GENOMIC DNA]</scope>
</reference>
<feature type="region of interest" description="Disordered" evidence="1">
    <location>
        <begin position="1"/>
        <end position="21"/>
    </location>
</feature>
<dbReference type="Gene3D" id="3.40.50.1820">
    <property type="entry name" value="alpha/beta hydrolase"/>
    <property type="match status" value="2"/>
</dbReference>